<sequence length="100" mass="11222">MTDVTGSLRGFEEPELIIMDTTHKGGPGGEDAAILLVKWRIFRVRGTMNEIMPQSGTGWSSRDVRRGSPLMFFYIAPHRTVDSRLFPCQAGSAWFAFPFL</sequence>
<evidence type="ECO:0000313" key="1">
    <source>
        <dbReference type="EMBL" id="PHJ28271.1"/>
    </source>
</evidence>
<organism evidence="1 2">
    <name type="scientific">Cutibacterium acnes</name>
    <name type="common">Propionibacterium acnes</name>
    <dbReference type="NCBI Taxonomy" id="1747"/>
    <lineage>
        <taxon>Bacteria</taxon>
        <taxon>Bacillati</taxon>
        <taxon>Actinomycetota</taxon>
        <taxon>Actinomycetes</taxon>
        <taxon>Propionibacteriales</taxon>
        <taxon>Propionibacteriaceae</taxon>
        <taxon>Cutibacterium</taxon>
    </lineage>
</organism>
<accession>A0AA44U658</accession>
<dbReference type="EMBL" id="LKVB01000002">
    <property type="protein sequence ID" value="PHJ28271.1"/>
    <property type="molecule type" value="Genomic_DNA"/>
</dbReference>
<dbReference type="AlphaFoldDB" id="A0AA44U658"/>
<name>A0AA44U658_CUTAC</name>
<evidence type="ECO:0000313" key="2">
    <source>
        <dbReference type="Proteomes" id="UP000223982"/>
    </source>
</evidence>
<protein>
    <submittedName>
        <fullName evidence="1">Uncharacterized protein</fullName>
    </submittedName>
</protein>
<proteinExistence type="predicted"/>
<gene>
    <name evidence="1" type="ORF">APS60_02090</name>
</gene>
<reference evidence="1 2" key="1">
    <citation type="submission" date="2017-02" db="EMBL/GenBank/DDBJ databases">
        <title>Prevalence of linear plasmids in Propionibacterium acnes isolates obtained from cancerous prostatic tissue.</title>
        <authorList>
            <person name="Davidsson S."/>
            <person name="Bruggemann H."/>
        </authorList>
    </citation>
    <scope>NUCLEOTIDE SEQUENCE [LARGE SCALE GENOMIC DNA]</scope>
    <source>
        <strain evidence="1 2">09-9</strain>
    </source>
</reference>
<comment type="caution">
    <text evidence="1">The sequence shown here is derived from an EMBL/GenBank/DDBJ whole genome shotgun (WGS) entry which is preliminary data.</text>
</comment>
<dbReference type="Proteomes" id="UP000223982">
    <property type="component" value="Unassembled WGS sequence"/>
</dbReference>